<feature type="region of interest" description="Disordered" evidence="6">
    <location>
        <begin position="1"/>
        <end position="29"/>
    </location>
</feature>
<keyword evidence="3 4" id="KW-0961">Cell wall biogenesis/degradation</keyword>
<comment type="caution">
    <text evidence="8">The sequence shown here is derived from an EMBL/GenBank/DDBJ whole genome shotgun (WGS) entry which is preliminary data.</text>
</comment>
<dbReference type="EMBL" id="JAGQDG010000001">
    <property type="protein sequence ID" value="MBQ0933816.1"/>
    <property type="molecule type" value="Genomic_DNA"/>
</dbReference>
<dbReference type="Gene3D" id="3.30.70.1070">
    <property type="entry name" value="Sporulation related repeat"/>
    <property type="match status" value="1"/>
</dbReference>
<keyword evidence="9" id="KW-1185">Reference proteome</keyword>
<dbReference type="Pfam" id="PF05036">
    <property type="entry name" value="SPOR"/>
    <property type="match status" value="1"/>
</dbReference>
<feature type="domain" description="SPOR" evidence="7">
    <location>
        <begin position="219"/>
        <end position="298"/>
    </location>
</feature>
<accession>A0ABS5DSD2</accession>
<dbReference type="Pfam" id="PF03330">
    <property type="entry name" value="DPBB_1"/>
    <property type="match status" value="1"/>
</dbReference>
<evidence type="ECO:0000259" key="7">
    <source>
        <dbReference type="PROSITE" id="PS51724"/>
    </source>
</evidence>
<dbReference type="InterPro" id="IPR009009">
    <property type="entry name" value="RlpA-like_DPBB"/>
</dbReference>
<proteinExistence type="inferred from homology"/>
<evidence type="ECO:0000256" key="6">
    <source>
        <dbReference type="SAM" id="MobiDB-lite"/>
    </source>
</evidence>
<evidence type="ECO:0000256" key="2">
    <source>
        <dbReference type="ARBA" id="ARBA00023239"/>
    </source>
</evidence>
<comment type="similarity">
    <text evidence="4 5">Belongs to the RlpA family.</text>
</comment>
<sequence length="299" mass="31243">MASKPARVALPPGADGPPELPGPDPATIADAAPKVEPIRQGGPNKPYEVLGEAYVPLTKDEPLVETGLASWYGRKFHGRRTASGEVYNMHAMTAAHKTMPIPSYALVRHVASGREVVVRINDRGPFVAGRVIDLSYAAAGKLGVLGGVSPVEVRRLTHDDIRAMAEGSGSVQAAAPAVPAPSAPPVAVAKAVATPVPPAMAPQATELPGKSPTTDRAYTTAAVGFWLQLGAFGRANGAYSFQQKVSAGLDWLAPLLTVFADGRLHRLQAGPYPSREAAQEAAAQVRAALQLVPLVVERR</sequence>
<organism evidence="8 9">
    <name type="scientific">Ideonella paludis</name>
    <dbReference type="NCBI Taxonomy" id="1233411"/>
    <lineage>
        <taxon>Bacteria</taxon>
        <taxon>Pseudomonadati</taxon>
        <taxon>Pseudomonadota</taxon>
        <taxon>Betaproteobacteria</taxon>
        <taxon>Burkholderiales</taxon>
        <taxon>Sphaerotilaceae</taxon>
        <taxon>Ideonella</taxon>
    </lineage>
</organism>
<reference evidence="8 9" key="1">
    <citation type="submission" date="2021-04" db="EMBL/GenBank/DDBJ databases">
        <title>The genome sequence of type strain Ideonella paludis KCTC 32238.</title>
        <authorList>
            <person name="Liu Y."/>
        </authorList>
    </citation>
    <scope>NUCLEOTIDE SEQUENCE [LARGE SCALE GENOMIC DNA]</scope>
    <source>
        <strain evidence="8 9">KCTC 32238</strain>
    </source>
</reference>
<evidence type="ECO:0000313" key="8">
    <source>
        <dbReference type="EMBL" id="MBQ0933816.1"/>
    </source>
</evidence>
<dbReference type="SUPFAM" id="SSF50685">
    <property type="entry name" value="Barwin-like endoglucanases"/>
    <property type="match status" value="1"/>
</dbReference>
<dbReference type="EC" id="4.2.2.-" evidence="4"/>
<dbReference type="PROSITE" id="PS51724">
    <property type="entry name" value="SPOR"/>
    <property type="match status" value="1"/>
</dbReference>
<dbReference type="PANTHER" id="PTHR34183:SF1">
    <property type="entry name" value="ENDOLYTIC PEPTIDOGLYCAN TRANSGLYCOSYLASE RLPA"/>
    <property type="match status" value="1"/>
</dbReference>
<keyword evidence="1" id="KW-0732">Signal</keyword>
<evidence type="ECO:0000256" key="5">
    <source>
        <dbReference type="RuleBase" id="RU003495"/>
    </source>
</evidence>
<dbReference type="SUPFAM" id="SSF110997">
    <property type="entry name" value="Sporulation related repeat"/>
    <property type="match status" value="1"/>
</dbReference>
<comment type="function">
    <text evidence="4">Lytic transglycosylase with a strong preference for naked glycan strands that lack stem peptides.</text>
</comment>
<dbReference type="RefSeq" id="WP_210805142.1">
    <property type="nucleotide sequence ID" value="NZ_JAGQDG010000001.1"/>
</dbReference>
<evidence type="ECO:0000256" key="4">
    <source>
        <dbReference type="HAMAP-Rule" id="MF_02071"/>
    </source>
</evidence>
<dbReference type="CDD" id="cd22268">
    <property type="entry name" value="DPBB_RlpA-like"/>
    <property type="match status" value="1"/>
</dbReference>
<dbReference type="PANTHER" id="PTHR34183">
    <property type="entry name" value="ENDOLYTIC PEPTIDOGLYCAN TRANSGLYCOSYLASE RLPA"/>
    <property type="match status" value="1"/>
</dbReference>
<dbReference type="InterPro" id="IPR036680">
    <property type="entry name" value="SPOR-like_sf"/>
</dbReference>
<dbReference type="Proteomes" id="UP000672097">
    <property type="component" value="Unassembled WGS sequence"/>
</dbReference>
<dbReference type="InterPro" id="IPR036908">
    <property type="entry name" value="RlpA-like_sf"/>
</dbReference>
<dbReference type="InterPro" id="IPR034718">
    <property type="entry name" value="RlpA"/>
</dbReference>
<dbReference type="HAMAP" id="MF_02071">
    <property type="entry name" value="RlpA"/>
    <property type="match status" value="1"/>
</dbReference>
<evidence type="ECO:0000256" key="1">
    <source>
        <dbReference type="ARBA" id="ARBA00022729"/>
    </source>
</evidence>
<dbReference type="InterPro" id="IPR007730">
    <property type="entry name" value="SPOR-like_dom"/>
</dbReference>
<protein>
    <recommendedName>
        <fullName evidence="4">Endolytic peptidoglycan transglycosylase RlpA</fullName>
        <ecNumber evidence="4">4.2.2.-</ecNumber>
    </recommendedName>
</protein>
<name>A0ABS5DSD2_9BURK</name>
<gene>
    <name evidence="4" type="primary">rlpA</name>
    <name evidence="8" type="ORF">KAK11_00645</name>
</gene>
<feature type="compositionally biased region" description="Pro residues" evidence="6">
    <location>
        <begin position="14"/>
        <end position="24"/>
    </location>
</feature>
<evidence type="ECO:0000256" key="3">
    <source>
        <dbReference type="ARBA" id="ARBA00023316"/>
    </source>
</evidence>
<evidence type="ECO:0000313" key="9">
    <source>
        <dbReference type="Proteomes" id="UP000672097"/>
    </source>
</evidence>
<dbReference type="NCBIfam" id="TIGR00413">
    <property type="entry name" value="rlpA"/>
    <property type="match status" value="1"/>
</dbReference>
<dbReference type="Gene3D" id="2.40.40.10">
    <property type="entry name" value="RlpA-like domain"/>
    <property type="match status" value="1"/>
</dbReference>
<dbReference type="InterPro" id="IPR012997">
    <property type="entry name" value="RplA"/>
</dbReference>
<keyword evidence="2 4" id="KW-0456">Lyase</keyword>